<sequence length="172" mass="19817">MEQQFLNPEYVRHAGLIITAPFLALLFSRLELTQNNEFINSSSQHRAVQLLNYVASGAEENLEYELVAHKILCGMQPNEPLITGTPLTHAEKEVADDMLMAITQQWTALNTTSKQGLRETFIMRDGIIEDDENAFYLKVEQKAFDVLLDQIPWDIGRIKLSWMHKILEVTWR</sequence>
<proteinExistence type="predicted"/>
<dbReference type="RefSeq" id="WP_164679795.1">
    <property type="nucleotide sequence ID" value="NZ_CP049057.1"/>
</dbReference>
<reference evidence="1 2" key="1">
    <citation type="submission" date="2020-02" db="EMBL/GenBank/DDBJ databases">
        <title>Complete genome sequence of Flavobacteriaceae bacterium.</title>
        <authorList>
            <person name="Kim S.-J."/>
            <person name="Kim Y.-S."/>
            <person name="Kim K.-H."/>
        </authorList>
    </citation>
    <scope>NUCLEOTIDE SEQUENCE [LARGE SCALE GENOMIC DNA]</scope>
    <source>
        <strain evidence="1 2">RR4-40</strain>
    </source>
</reference>
<dbReference type="Pfam" id="PF19268">
    <property type="entry name" value="CIS_TMP"/>
    <property type="match status" value="1"/>
</dbReference>
<dbReference type="AlphaFoldDB" id="A0A6G6GMK0"/>
<dbReference type="KEGG" id="mgel:G5B37_09465"/>
<accession>A0A6G6GMK0</accession>
<keyword evidence="2" id="KW-1185">Reference proteome</keyword>
<organism evidence="1 2">
    <name type="scientific">Rasiella rasia</name>
    <dbReference type="NCBI Taxonomy" id="2744027"/>
    <lineage>
        <taxon>Bacteria</taxon>
        <taxon>Pseudomonadati</taxon>
        <taxon>Bacteroidota</taxon>
        <taxon>Flavobacteriia</taxon>
        <taxon>Flavobacteriales</taxon>
        <taxon>Flavobacteriaceae</taxon>
        <taxon>Rasiella</taxon>
    </lineage>
</organism>
<protein>
    <submittedName>
        <fullName evidence="1">Uncharacterized protein</fullName>
    </submittedName>
</protein>
<gene>
    <name evidence="1" type="ORF">G5B37_09465</name>
</gene>
<dbReference type="EMBL" id="CP049057">
    <property type="protein sequence ID" value="QIE59782.1"/>
    <property type="molecule type" value="Genomic_DNA"/>
</dbReference>
<dbReference type="Proteomes" id="UP000505306">
    <property type="component" value="Chromosome"/>
</dbReference>
<evidence type="ECO:0000313" key="1">
    <source>
        <dbReference type="EMBL" id="QIE59782.1"/>
    </source>
</evidence>
<evidence type="ECO:0000313" key="2">
    <source>
        <dbReference type="Proteomes" id="UP000505306"/>
    </source>
</evidence>
<dbReference type="InterPro" id="IPR045538">
    <property type="entry name" value="CIS_TMP"/>
</dbReference>
<name>A0A6G6GMK0_9FLAO</name>